<reference evidence="1 2" key="1">
    <citation type="journal article" date="2023" name="Proc. Natl. Acad. Sci. U.S.A.">
        <title>A global phylogenomic analysis of the shiitake genus Lentinula.</title>
        <authorList>
            <person name="Sierra-Patev S."/>
            <person name="Min B."/>
            <person name="Naranjo-Ortiz M."/>
            <person name="Looney B."/>
            <person name="Konkel Z."/>
            <person name="Slot J.C."/>
            <person name="Sakamoto Y."/>
            <person name="Steenwyk J.L."/>
            <person name="Rokas A."/>
            <person name="Carro J."/>
            <person name="Camarero S."/>
            <person name="Ferreira P."/>
            <person name="Molpeceres G."/>
            <person name="Ruiz-Duenas F.J."/>
            <person name="Serrano A."/>
            <person name="Henrissat B."/>
            <person name="Drula E."/>
            <person name="Hughes K.W."/>
            <person name="Mata J.L."/>
            <person name="Ishikawa N.K."/>
            <person name="Vargas-Isla R."/>
            <person name="Ushijima S."/>
            <person name="Smith C.A."/>
            <person name="Donoghue J."/>
            <person name="Ahrendt S."/>
            <person name="Andreopoulos W."/>
            <person name="He G."/>
            <person name="LaButti K."/>
            <person name="Lipzen A."/>
            <person name="Ng V."/>
            <person name="Riley R."/>
            <person name="Sandor L."/>
            <person name="Barry K."/>
            <person name="Martinez A.T."/>
            <person name="Xiao Y."/>
            <person name="Gibbons J.G."/>
            <person name="Terashima K."/>
            <person name="Grigoriev I.V."/>
            <person name="Hibbett D."/>
        </authorList>
    </citation>
    <scope>NUCLEOTIDE SEQUENCE [LARGE SCALE GENOMIC DNA]</scope>
    <source>
        <strain evidence="1 2">TFB7810</strain>
    </source>
</reference>
<keyword evidence="2" id="KW-1185">Reference proteome</keyword>
<dbReference type="EMBL" id="JANVFU010000010">
    <property type="protein sequence ID" value="KAJ3742345.1"/>
    <property type="molecule type" value="Genomic_DNA"/>
</dbReference>
<sequence>MVLKRVLAFAFIASTAVYAATFDVTFSTAGHDVPPTLYGLMFEITASLIYLLFLQSGDGGLYAELIQNRAFQTVTPVPDLF</sequence>
<accession>A0A9W8NWL5</accession>
<dbReference type="AlphaFoldDB" id="A0A9W8NWL5"/>
<evidence type="ECO:0000313" key="1">
    <source>
        <dbReference type="EMBL" id="KAJ3742345.1"/>
    </source>
</evidence>
<protein>
    <submittedName>
        <fullName evidence="1">Uncharacterized protein</fullName>
    </submittedName>
</protein>
<gene>
    <name evidence="1" type="ORF">DFH05DRAFT_1526875</name>
</gene>
<dbReference type="Proteomes" id="UP001142393">
    <property type="component" value="Unassembled WGS sequence"/>
</dbReference>
<proteinExistence type="predicted"/>
<organism evidence="1 2">
    <name type="scientific">Lentinula detonsa</name>
    <dbReference type="NCBI Taxonomy" id="2804962"/>
    <lineage>
        <taxon>Eukaryota</taxon>
        <taxon>Fungi</taxon>
        <taxon>Dikarya</taxon>
        <taxon>Basidiomycota</taxon>
        <taxon>Agaricomycotina</taxon>
        <taxon>Agaricomycetes</taxon>
        <taxon>Agaricomycetidae</taxon>
        <taxon>Agaricales</taxon>
        <taxon>Marasmiineae</taxon>
        <taxon>Omphalotaceae</taxon>
        <taxon>Lentinula</taxon>
    </lineage>
</organism>
<comment type="caution">
    <text evidence="1">The sequence shown here is derived from an EMBL/GenBank/DDBJ whole genome shotgun (WGS) entry which is preliminary data.</text>
</comment>
<evidence type="ECO:0000313" key="2">
    <source>
        <dbReference type="Proteomes" id="UP001142393"/>
    </source>
</evidence>
<name>A0A9W8NWL5_9AGAR</name>